<keyword evidence="1" id="KW-0472">Membrane</keyword>
<protein>
    <recommendedName>
        <fullName evidence="4">Major facilitator superfamily (MFS) profile domain-containing protein</fullName>
    </recommendedName>
</protein>
<dbReference type="Proteomes" id="UP001321741">
    <property type="component" value="Chromosome"/>
</dbReference>
<dbReference type="Gene3D" id="1.20.1250.20">
    <property type="entry name" value="MFS general substrate transporter like domains"/>
    <property type="match status" value="1"/>
</dbReference>
<keyword evidence="3" id="KW-1185">Reference proteome</keyword>
<sequence>MLIFSSNMVILITLIFFFAIVTSIHNVLGEAKEQTATADSYLGRVMTTIRTSTQIGGPLMSVVAGVLLDHAGQNLLISGCTLLILLGGINMLLVKEG</sequence>
<dbReference type="InterPro" id="IPR036259">
    <property type="entry name" value="MFS_trans_sf"/>
</dbReference>
<evidence type="ECO:0008006" key="4">
    <source>
        <dbReference type="Google" id="ProtNLM"/>
    </source>
</evidence>
<name>A0ABM8BI46_9LACO</name>
<dbReference type="EMBL" id="AP026803">
    <property type="protein sequence ID" value="BDR60986.1"/>
    <property type="molecule type" value="Genomic_DNA"/>
</dbReference>
<evidence type="ECO:0000313" key="2">
    <source>
        <dbReference type="EMBL" id="BDR60986.1"/>
    </source>
</evidence>
<reference evidence="2 3" key="1">
    <citation type="journal article" date="2023" name="Microbiol. Spectr.">
        <title>Symbiosis of Carpenter Bees with Uncharacterized Lactic Acid Bacteria Showing NAD Auxotrophy.</title>
        <authorList>
            <person name="Kawasaki S."/>
            <person name="Ozawa K."/>
            <person name="Mori T."/>
            <person name="Yamamoto A."/>
            <person name="Ito M."/>
            <person name="Ohkuma M."/>
            <person name="Sakamoto M."/>
            <person name="Matsutani M."/>
        </authorList>
    </citation>
    <scope>NUCLEOTIDE SEQUENCE [LARGE SCALE GENOMIC DNA]</scope>
    <source>
        <strain evidence="2 3">Kim32-2</strain>
    </source>
</reference>
<gene>
    <name evidence="2" type="ORF">KIM322_12470</name>
</gene>
<organism evidence="2 3">
    <name type="scientific">Lactobacillus xylocopicola</name>
    <dbReference type="NCBI Taxonomy" id="2976676"/>
    <lineage>
        <taxon>Bacteria</taxon>
        <taxon>Bacillati</taxon>
        <taxon>Bacillota</taxon>
        <taxon>Bacilli</taxon>
        <taxon>Lactobacillales</taxon>
        <taxon>Lactobacillaceae</taxon>
        <taxon>Lactobacillus</taxon>
    </lineage>
</organism>
<proteinExistence type="predicted"/>
<keyword evidence="1" id="KW-1133">Transmembrane helix</keyword>
<feature type="transmembrane region" description="Helical" evidence="1">
    <location>
        <begin position="75"/>
        <end position="94"/>
    </location>
</feature>
<evidence type="ECO:0000313" key="3">
    <source>
        <dbReference type="Proteomes" id="UP001321741"/>
    </source>
</evidence>
<evidence type="ECO:0000256" key="1">
    <source>
        <dbReference type="SAM" id="Phobius"/>
    </source>
</evidence>
<keyword evidence="1" id="KW-0812">Transmembrane</keyword>
<dbReference type="SUPFAM" id="SSF103473">
    <property type="entry name" value="MFS general substrate transporter"/>
    <property type="match status" value="1"/>
</dbReference>
<accession>A0ABM8BI46</accession>